<gene>
    <name evidence="1" type="ORF">GRI91_11430</name>
</gene>
<dbReference type="AlphaFoldDB" id="A0A6I4T930"/>
<name>A0A6I4T930_9SPHN</name>
<dbReference type="OrthoDB" id="7596255at2"/>
<sequence>MGKRSGVPHRDDELDKLSSDELRSELARSRTRLSIAPSTKMAKLSQKRIHWLESALAVREIE</sequence>
<evidence type="ECO:0000313" key="2">
    <source>
        <dbReference type="Proteomes" id="UP000438476"/>
    </source>
</evidence>
<accession>A0A6I4T930</accession>
<dbReference type="Proteomes" id="UP000438476">
    <property type="component" value="Unassembled WGS sequence"/>
</dbReference>
<reference evidence="1 2" key="1">
    <citation type="submission" date="2019-12" db="EMBL/GenBank/DDBJ databases">
        <title>Genomic-based taxomic classification of the family Erythrobacteraceae.</title>
        <authorList>
            <person name="Xu L."/>
        </authorList>
    </citation>
    <scope>NUCLEOTIDE SEQUENCE [LARGE SCALE GENOMIC DNA]</scope>
    <source>
        <strain evidence="1 2">LMG 29518</strain>
    </source>
</reference>
<evidence type="ECO:0000313" key="1">
    <source>
        <dbReference type="EMBL" id="MXO66370.1"/>
    </source>
</evidence>
<keyword evidence="2" id="KW-1185">Reference proteome</keyword>
<proteinExistence type="predicted"/>
<dbReference type="EMBL" id="WTYT01000005">
    <property type="protein sequence ID" value="MXO66370.1"/>
    <property type="molecule type" value="Genomic_DNA"/>
</dbReference>
<organism evidence="1 2">
    <name type="scientific">Altericroceibacterium endophyticum</name>
    <dbReference type="NCBI Taxonomy" id="1808508"/>
    <lineage>
        <taxon>Bacteria</taxon>
        <taxon>Pseudomonadati</taxon>
        <taxon>Pseudomonadota</taxon>
        <taxon>Alphaproteobacteria</taxon>
        <taxon>Sphingomonadales</taxon>
        <taxon>Erythrobacteraceae</taxon>
        <taxon>Altericroceibacterium</taxon>
    </lineage>
</organism>
<protein>
    <submittedName>
        <fullName evidence="1">Uncharacterized protein</fullName>
    </submittedName>
</protein>
<comment type="caution">
    <text evidence="1">The sequence shown here is derived from an EMBL/GenBank/DDBJ whole genome shotgun (WGS) entry which is preliminary data.</text>
</comment>